<evidence type="ECO:0000313" key="12">
    <source>
        <dbReference type="EMBL" id="MFC4015264.1"/>
    </source>
</evidence>
<sequence>MLPRFSRPELIVSDRRTMLLGSFGVAVLVAVVQIALYATGVHDRGPGSLAELALNLLLDASLPLVVRFPRSVGALAIVITTVLALGATLAPGVVGPRIDPDVTPVAAPLTVSFLVILLPWRQAFAFAAVLALTAIPIWAPSWGTLYGALSSTTLPALVALYLKARFELVRSLRRRAELADSERRLLAERAETAERRRLAAELHDIVTHHVTEMVLHADALRVTTRDDDARVAADQIRRAGTRTLTELRDLMRVITTGVRAVPAGRPDDDVGGDLATLTAAGHAALSVEGDPGTVPAVVARAVYRVVQESLTNARKHAPGAPVTVTVVYPGDRAEVEVRNAPSARSVDPALAGTGSGMGLTGLSRRVTLLGGAFSAGDDGEGGFTVTARIPIPT</sequence>
<dbReference type="Proteomes" id="UP001595851">
    <property type="component" value="Unassembled WGS sequence"/>
</dbReference>
<feature type="transmembrane region" description="Helical" evidence="9">
    <location>
        <begin position="145"/>
        <end position="164"/>
    </location>
</feature>
<comment type="caution">
    <text evidence="12">The sequence shown here is derived from an EMBL/GenBank/DDBJ whole genome shotgun (WGS) entry which is preliminary data.</text>
</comment>
<evidence type="ECO:0000256" key="2">
    <source>
        <dbReference type="ARBA" id="ARBA00012438"/>
    </source>
</evidence>
<gene>
    <name evidence="12" type="ORF">ACFOY2_49185</name>
</gene>
<reference evidence="13" key="1">
    <citation type="journal article" date="2019" name="Int. J. Syst. Evol. Microbiol.">
        <title>The Global Catalogue of Microorganisms (GCM) 10K type strain sequencing project: providing services to taxonomists for standard genome sequencing and annotation.</title>
        <authorList>
            <consortium name="The Broad Institute Genomics Platform"/>
            <consortium name="The Broad Institute Genome Sequencing Center for Infectious Disease"/>
            <person name="Wu L."/>
            <person name="Ma J."/>
        </authorList>
    </citation>
    <scope>NUCLEOTIDE SEQUENCE [LARGE SCALE GENOMIC DNA]</scope>
    <source>
        <strain evidence="13">TBRC 1276</strain>
    </source>
</reference>
<evidence type="ECO:0000256" key="7">
    <source>
        <dbReference type="ARBA" id="ARBA00022840"/>
    </source>
</evidence>
<dbReference type="InterPro" id="IPR011712">
    <property type="entry name" value="Sig_transdc_His_kin_sub3_dim/P"/>
</dbReference>
<protein>
    <recommendedName>
        <fullName evidence="2">histidine kinase</fullName>
        <ecNumber evidence="2">2.7.13.3</ecNumber>
    </recommendedName>
</protein>
<evidence type="ECO:0000259" key="11">
    <source>
        <dbReference type="Pfam" id="PF07730"/>
    </source>
</evidence>
<comment type="catalytic activity">
    <reaction evidence="1">
        <text>ATP + protein L-histidine = ADP + protein N-phospho-L-histidine.</text>
        <dbReference type="EC" id="2.7.13.3"/>
    </reaction>
</comment>
<keyword evidence="4" id="KW-0808">Transferase</keyword>
<dbReference type="EC" id="2.7.13.3" evidence="2"/>
<proteinExistence type="predicted"/>
<dbReference type="InterPro" id="IPR050482">
    <property type="entry name" value="Sensor_HK_TwoCompSys"/>
</dbReference>
<keyword evidence="9" id="KW-1133">Transmembrane helix</keyword>
<feature type="domain" description="Signal transduction histidine kinase subgroup 3 dimerisation and phosphoacceptor" evidence="11">
    <location>
        <begin position="194"/>
        <end position="255"/>
    </location>
</feature>
<dbReference type="EMBL" id="JBHSBI010000042">
    <property type="protein sequence ID" value="MFC4015264.1"/>
    <property type="molecule type" value="Genomic_DNA"/>
</dbReference>
<keyword evidence="9" id="KW-0812">Transmembrane</keyword>
<evidence type="ECO:0000313" key="13">
    <source>
        <dbReference type="Proteomes" id="UP001595851"/>
    </source>
</evidence>
<evidence type="ECO:0000256" key="8">
    <source>
        <dbReference type="ARBA" id="ARBA00023012"/>
    </source>
</evidence>
<dbReference type="Gene3D" id="1.20.5.1930">
    <property type="match status" value="1"/>
</dbReference>
<keyword evidence="5" id="KW-0547">Nucleotide-binding</keyword>
<dbReference type="SUPFAM" id="SSF55874">
    <property type="entry name" value="ATPase domain of HSP90 chaperone/DNA topoisomerase II/histidine kinase"/>
    <property type="match status" value="1"/>
</dbReference>
<evidence type="ECO:0000256" key="5">
    <source>
        <dbReference type="ARBA" id="ARBA00022741"/>
    </source>
</evidence>
<dbReference type="CDD" id="cd16917">
    <property type="entry name" value="HATPase_UhpB-NarQ-NarX-like"/>
    <property type="match status" value="1"/>
</dbReference>
<evidence type="ECO:0000259" key="10">
    <source>
        <dbReference type="Pfam" id="PF02518"/>
    </source>
</evidence>
<evidence type="ECO:0000256" key="4">
    <source>
        <dbReference type="ARBA" id="ARBA00022679"/>
    </source>
</evidence>
<keyword evidence="7" id="KW-0067">ATP-binding</keyword>
<keyword evidence="6 12" id="KW-0418">Kinase</keyword>
<feature type="transmembrane region" description="Helical" evidence="9">
    <location>
        <begin position="72"/>
        <end position="90"/>
    </location>
</feature>
<dbReference type="PANTHER" id="PTHR24421:SF10">
    <property type="entry name" value="NITRATE_NITRITE SENSOR PROTEIN NARQ"/>
    <property type="match status" value="1"/>
</dbReference>
<keyword evidence="8" id="KW-0902">Two-component regulatory system</keyword>
<accession>A0ABV8GQI7</accession>
<feature type="transmembrane region" description="Helical" evidence="9">
    <location>
        <begin position="102"/>
        <end position="118"/>
    </location>
</feature>
<evidence type="ECO:0000256" key="6">
    <source>
        <dbReference type="ARBA" id="ARBA00022777"/>
    </source>
</evidence>
<dbReference type="InterPro" id="IPR036890">
    <property type="entry name" value="HATPase_C_sf"/>
</dbReference>
<keyword evidence="13" id="KW-1185">Reference proteome</keyword>
<evidence type="ECO:0000256" key="1">
    <source>
        <dbReference type="ARBA" id="ARBA00000085"/>
    </source>
</evidence>
<keyword evidence="9" id="KW-0472">Membrane</keyword>
<feature type="transmembrane region" description="Helical" evidence="9">
    <location>
        <begin position="20"/>
        <end position="40"/>
    </location>
</feature>
<dbReference type="InterPro" id="IPR003594">
    <property type="entry name" value="HATPase_dom"/>
</dbReference>
<organism evidence="12 13">
    <name type="scientific">Nonomuraea purpurea</name>
    <dbReference type="NCBI Taxonomy" id="1849276"/>
    <lineage>
        <taxon>Bacteria</taxon>
        <taxon>Bacillati</taxon>
        <taxon>Actinomycetota</taxon>
        <taxon>Actinomycetes</taxon>
        <taxon>Streptosporangiales</taxon>
        <taxon>Streptosporangiaceae</taxon>
        <taxon>Nonomuraea</taxon>
    </lineage>
</organism>
<keyword evidence="3" id="KW-0597">Phosphoprotein</keyword>
<dbReference type="Gene3D" id="3.30.565.10">
    <property type="entry name" value="Histidine kinase-like ATPase, C-terminal domain"/>
    <property type="match status" value="1"/>
</dbReference>
<dbReference type="Pfam" id="PF02518">
    <property type="entry name" value="HATPase_c"/>
    <property type="match status" value="1"/>
</dbReference>
<dbReference type="RefSeq" id="WP_379535080.1">
    <property type="nucleotide sequence ID" value="NZ_JBHSBI010000042.1"/>
</dbReference>
<evidence type="ECO:0000256" key="9">
    <source>
        <dbReference type="SAM" id="Phobius"/>
    </source>
</evidence>
<dbReference type="Pfam" id="PF07730">
    <property type="entry name" value="HisKA_3"/>
    <property type="match status" value="1"/>
</dbReference>
<name>A0ABV8GQI7_9ACTN</name>
<dbReference type="PANTHER" id="PTHR24421">
    <property type="entry name" value="NITRATE/NITRITE SENSOR PROTEIN NARX-RELATED"/>
    <property type="match status" value="1"/>
</dbReference>
<dbReference type="GO" id="GO:0016301">
    <property type="term" value="F:kinase activity"/>
    <property type="evidence" value="ECO:0007669"/>
    <property type="project" value="UniProtKB-KW"/>
</dbReference>
<evidence type="ECO:0000256" key="3">
    <source>
        <dbReference type="ARBA" id="ARBA00022553"/>
    </source>
</evidence>
<feature type="domain" description="Histidine kinase/HSP90-like ATPase" evidence="10">
    <location>
        <begin position="299"/>
        <end position="392"/>
    </location>
</feature>